<dbReference type="PANTHER" id="PTHR24321:SF11">
    <property type="entry name" value="BLR0893 PROTEIN"/>
    <property type="match status" value="1"/>
</dbReference>
<dbReference type="EMBL" id="CP133218">
    <property type="protein sequence ID" value="WML92429.1"/>
    <property type="molecule type" value="Genomic_DNA"/>
</dbReference>
<accession>A0ABY9MUT7</accession>
<sequence length="218" mass="22643">MVLGARREEEGEAVAAAIRATGGEAVFVCTDVLQEADIARLVQTALDTFGGLDVLFNNAGTEGVSSAFTEQSTAEYDFTMNTNVRSVLWGMQHAIRAMQSAGGAIINNASIVAHVGFANTALYSASKAAVVGMTRVAAVEYFKQGIRINAVCPGITYTPMSQRLLGGEDEQNAFMATTPAGRTGQPEEIAAAVVFLASGNASYVSGQCLNVDGGYTAA</sequence>
<keyword evidence="4" id="KW-1185">Reference proteome</keyword>
<organism evidence="3 4">
    <name type="scientific">Thiothrix lacustris</name>
    <dbReference type="NCBI Taxonomy" id="525917"/>
    <lineage>
        <taxon>Bacteria</taxon>
        <taxon>Pseudomonadati</taxon>
        <taxon>Pseudomonadota</taxon>
        <taxon>Gammaproteobacteria</taxon>
        <taxon>Thiotrichales</taxon>
        <taxon>Thiotrichaceae</taxon>
        <taxon>Thiothrix</taxon>
    </lineage>
</organism>
<protein>
    <submittedName>
        <fullName evidence="3">SDR family oxidoreductase</fullName>
    </submittedName>
</protein>
<dbReference type="RefSeq" id="WP_308897987.1">
    <property type="nucleotide sequence ID" value="NZ_CP133218.1"/>
</dbReference>
<dbReference type="InterPro" id="IPR002347">
    <property type="entry name" value="SDR_fam"/>
</dbReference>
<comment type="similarity">
    <text evidence="1">Belongs to the short-chain dehydrogenases/reductases (SDR) family.</text>
</comment>
<dbReference type="SUPFAM" id="SSF51735">
    <property type="entry name" value="NAD(P)-binding Rossmann-fold domains"/>
    <property type="match status" value="1"/>
</dbReference>
<dbReference type="PRINTS" id="PR00081">
    <property type="entry name" value="GDHRDH"/>
</dbReference>
<gene>
    <name evidence="3" type="ORF">RCF98_04575</name>
</gene>
<keyword evidence="2" id="KW-0560">Oxidoreductase</keyword>
<dbReference type="Gene3D" id="3.40.50.720">
    <property type="entry name" value="NAD(P)-binding Rossmann-like Domain"/>
    <property type="match status" value="1"/>
</dbReference>
<evidence type="ECO:0000313" key="3">
    <source>
        <dbReference type="EMBL" id="WML92429.1"/>
    </source>
</evidence>
<dbReference type="PANTHER" id="PTHR24321">
    <property type="entry name" value="DEHYDROGENASES, SHORT CHAIN"/>
    <property type="match status" value="1"/>
</dbReference>
<dbReference type="Proteomes" id="UP001236657">
    <property type="component" value="Chromosome"/>
</dbReference>
<dbReference type="PRINTS" id="PR00080">
    <property type="entry name" value="SDRFAMILY"/>
</dbReference>
<evidence type="ECO:0000256" key="2">
    <source>
        <dbReference type="ARBA" id="ARBA00023002"/>
    </source>
</evidence>
<dbReference type="InterPro" id="IPR020904">
    <property type="entry name" value="Sc_DH/Rdtase_CS"/>
</dbReference>
<evidence type="ECO:0000313" key="4">
    <source>
        <dbReference type="Proteomes" id="UP001236657"/>
    </source>
</evidence>
<reference evidence="3 4" key="1">
    <citation type="submission" date="2023-08" db="EMBL/GenBank/DDBJ databases">
        <title>New molecular markers tilS and rpoB for phylogenetic and monitoring studies of the genus Thiothrix biodiversity.</title>
        <authorList>
            <person name="Ravin N.V."/>
            <person name="Smolyakov D."/>
            <person name="Markov N.D."/>
            <person name="Beletsky A.V."/>
            <person name="Mardanov A.V."/>
            <person name="Rudenko T.S."/>
            <person name="Grabovich M.Y."/>
        </authorList>
    </citation>
    <scope>NUCLEOTIDE SEQUENCE [LARGE SCALE GENOMIC DNA]</scope>
    <source>
        <strain evidence="3 4">MK1</strain>
    </source>
</reference>
<dbReference type="CDD" id="cd05233">
    <property type="entry name" value="SDR_c"/>
    <property type="match status" value="1"/>
</dbReference>
<dbReference type="InterPro" id="IPR036291">
    <property type="entry name" value="NAD(P)-bd_dom_sf"/>
</dbReference>
<dbReference type="PROSITE" id="PS00061">
    <property type="entry name" value="ADH_SHORT"/>
    <property type="match status" value="1"/>
</dbReference>
<name>A0ABY9MUT7_9GAMM</name>
<evidence type="ECO:0000256" key="1">
    <source>
        <dbReference type="ARBA" id="ARBA00006484"/>
    </source>
</evidence>
<proteinExistence type="inferred from homology"/>
<dbReference type="Pfam" id="PF13561">
    <property type="entry name" value="adh_short_C2"/>
    <property type="match status" value="1"/>
</dbReference>